<protein>
    <submittedName>
        <fullName evidence="1">Uncharacterized protein</fullName>
    </submittedName>
</protein>
<reference evidence="1" key="2">
    <citation type="journal article" date="2015" name="Fish Shellfish Immunol.">
        <title>Early steps in the European eel (Anguilla anguilla)-Vibrio vulnificus interaction in the gills: Role of the RtxA13 toxin.</title>
        <authorList>
            <person name="Callol A."/>
            <person name="Pajuelo D."/>
            <person name="Ebbesson L."/>
            <person name="Teles M."/>
            <person name="MacKenzie S."/>
            <person name="Amaro C."/>
        </authorList>
    </citation>
    <scope>NUCLEOTIDE SEQUENCE</scope>
</reference>
<organism evidence="1">
    <name type="scientific">Anguilla anguilla</name>
    <name type="common">European freshwater eel</name>
    <name type="synonym">Muraena anguilla</name>
    <dbReference type="NCBI Taxonomy" id="7936"/>
    <lineage>
        <taxon>Eukaryota</taxon>
        <taxon>Metazoa</taxon>
        <taxon>Chordata</taxon>
        <taxon>Craniata</taxon>
        <taxon>Vertebrata</taxon>
        <taxon>Euteleostomi</taxon>
        <taxon>Actinopterygii</taxon>
        <taxon>Neopterygii</taxon>
        <taxon>Teleostei</taxon>
        <taxon>Anguilliformes</taxon>
        <taxon>Anguillidae</taxon>
        <taxon>Anguilla</taxon>
    </lineage>
</organism>
<sequence length="26" mass="3172">MFRCSGECWWLSGVLRCVKCLMRFFL</sequence>
<accession>A0A0E9VTC7</accession>
<dbReference type="AlphaFoldDB" id="A0A0E9VTC7"/>
<dbReference type="EMBL" id="GBXM01040049">
    <property type="protein sequence ID" value="JAH68528.1"/>
    <property type="molecule type" value="Transcribed_RNA"/>
</dbReference>
<reference evidence="1" key="1">
    <citation type="submission" date="2014-11" db="EMBL/GenBank/DDBJ databases">
        <authorList>
            <person name="Amaro Gonzalez C."/>
        </authorList>
    </citation>
    <scope>NUCLEOTIDE SEQUENCE</scope>
</reference>
<evidence type="ECO:0000313" key="1">
    <source>
        <dbReference type="EMBL" id="JAH81297.1"/>
    </source>
</evidence>
<dbReference type="EMBL" id="GBXM01027280">
    <property type="protein sequence ID" value="JAH81297.1"/>
    <property type="molecule type" value="Transcribed_RNA"/>
</dbReference>
<proteinExistence type="predicted"/>
<name>A0A0E9VTC7_ANGAN</name>